<evidence type="ECO:0000256" key="1">
    <source>
        <dbReference type="ARBA" id="ARBA00022527"/>
    </source>
</evidence>
<name>A0A8S1MW56_9CILI</name>
<dbReference type="PANTHER" id="PTHR24351">
    <property type="entry name" value="RIBOSOMAL PROTEIN S6 KINASE"/>
    <property type="match status" value="1"/>
</dbReference>
<dbReference type="OrthoDB" id="289272at2759"/>
<evidence type="ECO:0000256" key="2">
    <source>
        <dbReference type="ARBA" id="ARBA00022553"/>
    </source>
</evidence>
<feature type="compositionally biased region" description="Basic and acidic residues" evidence="8">
    <location>
        <begin position="749"/>
        <end position="758"/>
    </location>
</feature>
<dbReference type="PROSITE" id="PS00108">
    <property type="entry name" value="PROTEIN_KINASE_ST"/>
    <property type="match status" value="1"/>
</dbReference>
<dbReference type="FunFam" id="3.30.200.20:FF:000042">
    <property type="entry name" value="Aurora kinase A"/>
    <property type="match status" value="1"/>
</dbReference>
<keyword evidence="6 7" id="KW-0067">ATP-binding</keyword>
<keyword evidence="2" id="KW-0597">Phosphoprotein</keyword>
<dbReference type="InterPro" id="IPR045270">
    <property type="entry name" value="STKc_AGC"/>
</dbReference>
<comment type="caution">
    <text evidence="10">The sequence shown here is derived from an EMBL/GenBank/DDBJ whole genome shotgun (WGS) entry which is preliminary data.</text>
</comment>
<dbReference type="SMART" id="SM00220">
    <property type="entry name" value="S_TKc"/>
    <property type="match status" value="1"/>
</dbReference>
<dbReference type="FunFam" id="1.10.510.10:FF:000048">
    <property type="entry name" value="Protein kinase C"/>
    <property type="match status" value="1"/>
</dbReference>
<evidence type="ECO:0000256" key="8">
    <source>
        <dbReference type="SAM" id="MobiDB-lite"/>
    </source>
</evidence>
<reference evidence="10" key="1">
    <citation type="submission" date="2021-01" db="EMBL/GenBank/DDBJ databases">
        <authorList>
            <consortium name="Genoscope - CEA"/>
            <person name="William W."/>
        </authorList>
    </citation>
    <scope>NUCLEOTIDE SEQUENCE</scope>
</reference>
<evidence type="ECO:0000256" key="3">
    <source>
        <dbReference type="ARBA" id="ARBA00022679"/>
    </source>
</evidence>
<dbReference type="InterPro" id="IPR017441">
    <property type="entry name" value="Protein_kinase_ATP_BS"/>
</dbReference>
<dbReference type="InterPro" id="IPR008271">
    <property type="entry name" value="Ser/Thr_kinase_AS"/>
</dbReference>
<dbReference type="AlphaFoldDB" id="A0A8S1MW56"/>
<evidence type="ECO:0000313" key="10">
    <source>
        <dbReference type="EMBL" id="CAD8082221.1"/>
    </source>
</evidence>
<evidence type="ECO:0000256" key="6">
    <source>
        <dbReference type="ARBA" id="ARBA00022840"/>
    </source>
</evidence>
<feature type="region of interest" description="Disordered" evidence="8">
    <location>
        <begin position="97"/>
        <end position="132"/>
    </location>
</feature>
<evidence type="ECO:0000256" key="5">
    <source>
        <dbReference type="ARBA" id="ARBA00022777"/>
    </source>
</evidence>
<keyword evidence="5" id="KW-0418">Kinase</keyword>
<organism evidence="10 11">
    <name type="scientific">Paramecium sonneborni</name>
    <dbReference type="NCBI Taxonomy" id="65129"/>
    <lineage>
        <taxon>Eukaryota</taxon>
        <taxon>Sar</taxon>
        <taxon>Alveolata</taxon>
        <taxon>Ciliophora</taxon>
        <taxon>Intramacronucleata</taxon>
        <taxon>Oligohymenophorea</taxon>
        <taxon>Peniculida</taxon>
        <taxon>Parameciidae</taxon>
        <taxon>Paramecium</taxon>
    </lineage>
</organism>
<evidence type="ECO:0000256" key="7">
    <source>
        <dbReference type="PROSITE-ProRule" id="PRU10141"/>
    </source>
</evidence>
<keyword evidence="1" id="KW-0723">Serine/threonine-protein kinase</keyword>
<evidence type="ECO:0000259" key="9">
    <source>
        <dbReference type="PROSITE" id="PS50011"/>
    </source>
</evidence>
<feature type="region of interest" description="Disordered" evidence="8">
    <location>
        <begin position="717"/>
        <end position="758"/>
    </location>
</feature>
<dbReference type="GO" id="GO:0004674">
    <property type="term" value="F:protein serine/threonine kinase activity"/>
    <property type="evidence" value="ECO:0007669"/>
    <property type="project" value="UniProtKB-KW"/>
</dbReference>
<dbReference type="InterPro" id="IPR000719">
    <property type="entry name" value="Prot_kinase_dom"/>
</dbReference>
<accession>A0A8S1MW56</accession>
<feature type="compositionally biased region" description="Polar residues" evidence="8">
    <location>
        <begin position="717"/>
        <end position="737"/>
    </location>
</feature>
<keyword evidence="11" id="KW-1185">Reference proteome</keyword>
<dbReference type="PROSITE" id="PS50011">
    <property type="entry name" value="PROTEIN_KINASE_DOM"/>
    <property type="match status" value="1"/>
</dbReference>
<feature type="domain" description="Protein kinase" evidence="9">
    <location>
        <begin position="368"/>
        <end position="623"/>
    </location>
</feature>
<dbReference type="Pfam" id="PF00069">
    <property type="entry name" value="Pkinase"/>
    <property type="match status" value="1"/>
</dbReference>
<dbReference type="Proteomes" id="UP000692954">
    <property type="component" value="Unassembled WGS sequence"/>
</dbReference>
<keyword evidence="4 7" id="KW-0547">Nucleotide-binding</keyword>
<gene>
    <name evidence="10" type="ORF">PSON_ATCC_30995.1.T0430082</name>
</gene>
<feature type="binding site" evidence="7">
    <location>
        <position position="397"/>
    </location>
    <ligand>
        <name>ATP</name>
        <dbReference type="ChEBI" id="CHEBI:30616"/>
    </ligand>
</feature>
<evidence type="ECO:0000256" key="4">
    <source>
        <dbReference type="ARBA" id="ARBA00022741"/>
    </source>
</evidence>
<sequence length="758" mass="88334">MPPKRQHHKTQSSEISPQAIMSYLSNREQIQARFSNSPTLQIDFKVNKQQIHQQSPLIRQNGSQNNLRITQQQQTQRKIQQSDLLKSKGFMSPKFVSQEKKQVQQKTVTRQGGNHIKTQPHSHQNSQSSLTKIDKTQDDYKQLSLISSALPKSSEIMLTQPQSAMNKIELTLKQKADLAILEMKQKQQEELLQRINFQKSLGVQSAKHQSQLFMHQNSYKSSSTKQLESQKIQTHSASQPIIELTQNKGITNRQTINLFDRKQQQDKINLILLCKTLKEKITIDVQQNSIQYLIDLVKQVILKNFGTTLPSVIGIKTCNISIPVDYILSKVERPLSLLNYSQLQPLIIEPVFALENEIKTPRVSLKDFEFIRCIGMGGFSKVYMVRERKSGQYFAMKLIEKSPIIQQNKQTIIQNERDIMSILNHPFIVKMQYAFESRKYLVFVLEYCSGGELFYLLRKVKRMKEEEAFFYFSEICLGMKNLHENNIIYRDIKPENILIDFDGHVRIADFGLSKPNMTEQDIGYSFCGSPEYMAPEMLLKSGHTFQLDLYCLGALLYELVTGLPPYYSRNTDEIYTRILNQKLNFPPQLLMSPQIKDLLNNLLAKNPKYRIDSIDTLLKHPWMTQWGDKNLYKDILQKKFEPPFKPDHYSFNFDEEEFGQGEAEFLAFIKPLQQNISENFPKEIILKQFYYNTNEADFQESTGGTRNNQIEQQCTQRQKSKRQNTLESENQQNQQDQKIYLLNQLKTQNDNDQKRKSA</sequence>
<dbReference type="CDD" id="cd05123">
    <property type="entry name" value="STKc_AGC"/>
    <property type="match status" value="1"/>
</dbReference>
<keyword evidence="3" id="KW-0808">Transferase</keyword>
<dbReference type="EMBL" id="CAJJDN010000043">
    <property type="protein sequence ID" value="CAD8082221.1"/>
    <property type="molecule type" value="Genomic_DNA"/>
</dbReference>
<evidence type="ECO:0000313" key="11">
    <source>
        <dbReference type="Proteomes" id="UP000692954"/>
    </source>
</evidence>
<dbReference type="GO" id="GO:0005524">
    <property type="term" value="F:ATP binding"/>
    <property type="evidence" value="ECO:0007669"/>
    <property type="project" value="UniProtKB-UniRule"/>
</dbReference>
<proteinExistence type="predicted"/>
<protein>
    <recommendedName>
        <fullName evidence="9">Protein kinase domain-containing protein</fullName>
    </recommendedName>
</protein>
<dbReference type="PROSITE" id="PS00107">
    <property type="entry name" value="PROTEIN_KINASE_ATP"/>
    <property type="match status" value="1"/>
</dbReference>
<feature type="compositionally biased region" description="Polar residues" evidence="8">
    <location>
        <begin position="110"/>
        <end position="131"/>
    </location>
</feature>